<dbReference type="RefSeq" id="WP_202017418.1">
    <property type="nucleotide sequence ID" value="NZ_JAEHNR010000008.1"/>
</dbReference>
<sequence>MNKIVKVGPSDRSITKDIVFGHVMKNKENCLELLQSILPQLNLTSVEDVTTQQVIDEGLKEKSVRLDIMAKDNEGRLFDIEMQVARQEYIGKRLRYYQAEMDKFSLDRGLNYDQIADTYIIFLCPYDPFYRTRTRYEFSAREDHDPSIKLETGAHWIFLNSKGKDKDVNKGLQQFLDFMNGEIDISSTFIARLNKEIDRYVGSSEWRDDKMKLQTMLRDTERERAIEDLKKSANRMRQLGTNEANIFKMLKEDYHGQLSDEEIRKYMNETK</sequence>
<reference evidence="1 2" key="1">
    <citation type="journal article" date="2021" name="Microorganisms">
        <title>Dual Inhibition of Salmonella enterica and Clostridium perfringens by New Probiotic Candidates Isolated from Chicken Intestinal Mucosa.</title>
        <authorList>
            <person name="Lone A."/>
            <person name="Mottawea W."/>
            <person name="Ait Chait Y."/>
            <person name="Hammami R."/>
        </authorList>
    </citation>
    <scope>NUCLEOTIDE SEQUENCE [LARGE SCALE GENOMIC DNA]</scope>
    <source>
        <strain evidence="1 2">A12</strain>
    </source>
</reference>
<accession>A0ABS1LUJ0</accession>
<dbReference type="NCBIfam" id="TIGR01784">
    <property type="entry name" value="T_den_put_tspse"/>
    <property type="match status" value="1"/>
</dbReference>
<evidence type="ECO:0000313" key="1">
    <source>
        <dbReference type="EMBL" id="MBL1071123.1"/>
    </source>
</evidence>
<comment type="caution">
    <text evidence="1">The sequence shown here is derived from an EMBL/GenBank/DDBJ whole genome shotgun (WGS) entry which is preliminary data.</text>
</comment>
<keyword evidence="2" id="KW-1185">Reference proteome</keyword>
<name>A0ABS1LUJ0_9LACO</name>
<proteinExistence type="predicted"/>
<gene>
    <name evidence="1" type="ORF">JEM47_01025</name>
</gene>
<evidence type="ECO:0000313" key="2">
    <source>
        <dbReference type="Proteomes" id="UP000640912"/>
    </source>
</evidence>
<organism evidence="1 2">
    <name type="scientific">Lactobacillus kitasatonis</name>
    <dbReference type="NCBI Taxonomy" id="237446"/>
    <lineage>
        <taxon>Bacteria</taxon>
        <taxon>Bacillati</taxon>
        <taxon>Bacillota</taxon>
        <taxon>Bacilli</taxon>
        <taxon>Lactobacillales</taxon>
        <taxon>Lactobacillaceae</taxon>
        <taxon>Lactobacillus</taxon>
    </lineage>
</organism>
<dbReference type="EMBL" id="JAEHNR010000008">
    <property type="protein sequence ID" value="MBL1071123.1"/>
    <property type="molecule type" value="Genomic_DNA"/>
</dbReference>
<protein>
    <submittedName>
        <fullName evidence="1">Rpn family recombination-promoting nuclease/putative transposase</fullName>
    </submittedName>
</protein>
<dbReference type="InterPro" id="IPR010106">
    <property type="entry name" value="RpnA"/>
</dbReference>
<dbReference type="Pfam" id="PF12784">
    <property type="entry name" value="PDDEXK_2"/>
    <property type="match status" value="1"/>
</dbReference>
<dbReference type="Proteomes" id="UP000640912">
    <property type="component" value="Unassembled WGS sequence"/>
</dbReference>